<evidence type="ECO:0000256" key="12">
    <source>
        <dbReference type="SAM" id="Phobius"/>
    </source>
</evidence>
<evidence type="ECO:0000256" key="5">
    <source>
        <dbReference type="ARBA" id="ARBA00022839"/>
    </source>
</evidence>
<dbReference type="SUPFAM" id="SSF53098">
    <property type="entry name" value="Ribonuclease H-like"/>
    <property type="match status" value="1"/>
</dbReference>
<dbReference type="GO" id="GO:0046872">
    <property type="term" value="F:metal ion binding"/>
    <property type="evidence" value="ECO:0007669"/>
    <property type="project" value="UniProtKB-KW"/>
</dbReference>
<evidence type="ECO:0000256" key="4">
    <source>
        <dbReference type="ARBA" id="ARBA00022801"/>
    </source>
</evidence>
<evidence type="ECO:0000256" key="1">
    <source>
        <dbReference type="ARBA" id="ARBA00004123"/>
    </source>
</evidence>
<dbReference type="EMBL" id="CAMXCT010006634">
    <property type="protein sequence ID" value="CAI4017424.1"/>
    <property type="molecule type" value="Genomic_DNA"/>
</dbReference>
<keyword evidence="6" id="KW-0460">Magnesium</keyword>
<sequence length="1114" mass="124812">MSARKPHHRLLRAGFYGGYQFAFVLPVGFVYFGALYGIMLHPDSFRHFVTARSMWLDSVVLPDPYGLLPCLSALCLLANAELNTSAPKPGQESNAEYMKLVVRGTMDSWVSASSHIPVHHNEYSLHGRCDVVLWQVPMGPTQAEPKVAIGRAKKRSEEELQRLRANAGAAWSGAEHSNLLALDMEWVPDRSRNQNNKVALIQIAVGDSVWLFRTCEIPLPQELREIFLDPSVTKLAVSFDSADRKKLQSSFGISCEGLLDISTLAKGLDIQGCGLKKLAQRYGLRIEKDREISISNWAATTLSTRQLQYARDDAFFTLWLCAPLLRELPELPKDGAAVLEMVERSWAAVDAAVSTEDCEAKDLALLSFVTELHGVLLKHGPLPLQQMGGLLDPRGVPFREQARMLEIRLSKDFFREEKGWFHLSQTKGQEVLRARTAFEVAPFSERELAVSWSEPEALERWCEVCGAGSSEAELKGRLGLLAAELRRLGKVAEANALDRCRSLVTGGARQQRAPWTLPQGQLSDEQLYDEKRTVFARELPTSLDVDKLSEKIRNQLAELPLEKIALFRPKNGAKNRGYGFLVFGSTDDAQVALKRQLYIDGQLAKLQPYAPPLVNMTLVVWIVWLYQRRSNTSSTFRDADKQAIFSLLRQQMEEESGTLATDSRLKEDLRQEALNIVDIASRLQDDLFLAEPSREGPLKQLQQNLSELMQQVMREESLVDDRDSQLQRSFEVSRRDLKEAREEVGGPILLVDDDIFGPLTSTASGMLAGLDIAIATQAILLAVLLAATQRQVAGNEQADSTNVQSTAGDAAVRSTSKEEAEKQSSAEPATKCKVVLRFYGRWDNEDKWVLLQSLPLQGVAGTVVNGLRRSQNFLGPLASKFLTALVARSARGLVQRRGWKPIVEKTMAEVGREFYLGYLVEPSSAKASRKISLVNPGGPHVEEAVGEHSSGWSFETRYIEATIPEVYTDPTIRFNRQVKDWGVESGLPRGRDQTISFVAVRSHWRGFQPLRYTIDVGDPEAGKEWRDQLPKLPELANFQLPDHMLNNSRRQLEEIPPAQRFRLPDESKDSKYAAFMDKVRAFQKDEEEKEAGAVRLVTSSKWVYIYIENQQITG</sequence>
<reference evidence="14" key="1">
    <citation type="submission" date="2022-10" db="EMBL/GenBank/DDBJ databases">
        <authorList>
            <person name="Chen Y."/>
            <person name="Dougan E. K."/>
            <person name="Chan C."/>
            <person name="Rhodes N."/>
            <person name="Thang M."/>
        </authorList>
    </citation>
    <scope>NUCLEOTIDE SEQUENCE</scope>
</reference>
<dbReference type="SMART" id="SM00474">
    <property type="entry name" value="35EXOc"/>
    <property type="match status" value="1"/>
</dbReference>
<keyword evidence="12" id="KW-0472">Membrane</keyword>
<keyword evidence="7" id="KW-0539">Nucleus</keyword>
<dbReference type="CDD" id="cd06141">
    <property type="entry name" value="WRN_exo"/>
    <property type="match status" value="1"/>
</dbReference>
<evidence type="ECO:0000313" key="15">
    <source>
        <dbReference type="EMBL" id="CAL4804736.1"/>
    </source>
</evidence>
<evidence type="ECO:0000256" key="7">
    <source>
        <dbReference type="ARBA" id="ARBA00023242"/>
    </source>
</evidence>
<keyword evidence="16" id="KW-1185">Reference proteome</keyword>
<keyword evidence="10" id="KW-0694">RNA-binding</keyword>
<feature type="compositionally biased region" description="Basic and acidic residues" evidence="11">
    <location>
        <begin position="815"/>
        <end position="824"/>
    </location>
</feature>
<dbReference type="InterPro" id="IPR012337">
    <property type="entry name" value="RNaseH-like_sf"/>
</dbReference>
<reference evidence="15 16" key="2">
    <citation type="submission" date="2024-05" db="EMBL/GenBank/DDBJ databases">
        <authorList>
            <person name="Chen Y."/>
            <person name="Shah S."/>
            <person name="Dougan E. K."/>
            <person name="Thang M."/>
            <person name="Chan C."/>
        </authorList>
    </citation>
    <scope>NUCLEOTIDE SEQUENCE [LARGE SCALE GENOMIC DNA]</scope>
</reference>
<dbReference type="PANTHER" id="PTHR13620">
    <property type="entry name" value="3-5 EXONUCLEASE"/>
    <property type="match status" value="1"/>
</dbReference>
<dbReference type="InterPro" id="IPR036397">
    <property type="entry name" value="RNaseH_sf"/>
</dbReference>
<dbReference type="PANTHER" id="PTHR13620:SF109">
    <property type="entry name" value="3'-5' EXONUCLEASE"/>
    <property type="match status" value="1"/>
</dbReference>
<evidence type="ECO:0000313" key="14">
    <source>
        <dbReference type="EMBL" id="CAI4017424.1"/>
    </source>
</evidence>
<feature type="transmembrane region" description="Helical" evidence="12">
    <location>
        <begin position="21"/>
        <end position="39"/>
    </location>
</feature>
<keyword evidence="4" id="KW-0378">Hydrolase</keyword>
<proteinExistence type="predicted"/>
<dbReference type="PROSITE" id="PS50102">
    <property type="entry name" value="RRM"/>
    <property type="match status" value="1"/>
</dbReference>
<gene>
    <name evidence="14" type="ORF">C1SCF055_LOCUS42068</name>
</gene>
<dbReference type="EMBL" id="CAMXCT020006634">
    <property type="protein sequence ID" value="CAL1170799.1"/>
    <property type="molecule type" value="Genomic_DNA"/>
</dbReference>
<organism evidence="14">
    <name type="scientific">Cladocopium goreaui</name>
    <dbReference type="NCBI Taxonomy" id="2562237"/>
    <lineage>
        <taxon>Eukaryota</taxon>
        <taxon>Sar</taxon>
        <taxon>Alveolata</taxon>
        <taxon>Dinophyceae</taxon>
        <taxon>Suessiales</taxon>
        <taxon>Symbiodiniaceae</taxon>
        <taxon>Cladocopium</taxon>
    </lineage>
</organism>
<feature type="compositionally biased region" description="Polar residues" evidence="11">
    <location>
        <begin position="795"/>
        <end position="807"/>
    </location>
</feature>
<evidence type="ECO:0000313" key="16">
    <source>
        <dbReference type="Proteomes" id="UP001152797"/>
    </source>
</evidence>
<comment type="subcellular location">
    <subcellularLocation>
        <location evidence="1">Nucleus</location>
    </subcellularLocation>
</comment>
<dbReference type="SUPFAM" id="SSF54928">
    <property type="entry name" value="RNA-binding domain, RBD"/>
    <property type="match status" value="1"/>
</dbReference>
<comment type="caution">
    <text evidence="14">The sequence shown here is derived from an EMBL/GenBank/DDBJ whole genome shotgun (WGS) entry which is preliminary data.</text>
</comment>
<keyword evidence="12" id="KW-1133">Transmembrane helix</keyword>
<dbReference type="InterPro" id="IPR000504">
    <property type="entry name" value="RRM_dom"/>
</dbReference>
<feature type="domain" description="RRM" evidence="13">
    <location>
        <begin position="532"/>
        <end position="602"/>
    </location>
</feature>
<dbReference type="OrthoDB" id="1920326at2759"/>
<dbReference type="Gene3D" id="3.30.70.330">
    <property type="match status" value="1"/>
</dbReference>
<evidence type="ECO:0000256" key="10">
    <source>
        <dbReference type="PROSITE-ProRule" id="PRU00176"/>
    </source>
</evidence>
<protein>
    <recommendedName>
        <fullName evidence="8">3'-5' exonuclease</fullName>
    </recommendedName>
    <alternativeName>
        <fullName evidence="9">Werner Syndrome-like exonuclease</fullName>
    </alternativeName>
</protein>
<dbReference type="Pfam" id="PF01612">
    <property type="entry name" value="DNA_pol_A_exo1"/>
    <property type="match status" value="1"/>
</dbReference>
<dbReference type="InterPro" id="IPR051132">
    <property type="entry name" value="3-5_Exonuclease_domain"/>
</dbReference>
<dbReference type="InterPro" id="IPR012677">
    <property type="entry name" value="Nucleotide-bd_a/b_plait_sf"/>
</dbReference>
<feature type="region of interest" description="Disordered" evidence="11">
    <location>
        <begin position="795"/>
        <end position="826"/>
    </location>
</feature>
<evidence type="ECO:0000259" key="13">
    <source>
        <dbReference type="PROSITE" id="PS50102"/>
    </source>
</evidence>
<keyword evidence="2" id="KW-0540">Nuclease</keyword>
<name>A0A9P1M2Y8_9DINO</name>
<dbReference type="Gene3D" id="3.30.420.10">
    <property type="entry name" value="Ribonuclease H-like superfamily/Ribonuclease H"/>
    <property type="match status" value="1"/>
</dbReference>
<accession>A0A9P1M2Y8</accession>
<evidence type="ECO:0000256" key="3">
    <source>
        <dbReference type="ARBA" id="ARBA00022723"/>
    </source>
</evidence>
<dbReference type="GO" id="GO:0005634">
    <property type="term" value="C:nucleus"/>
    <property type="evidence" value="ECO:0007669"/>
    <property type="project" value="UniProtKB-SubCell"/>
</dbReference>
<dbReference type="GO" id="GO:0003723">
    <property type="term" value="F:RNA binding"/>
    <property type="evidence" value="ECO:0007669"/>
    <property type="project" value="UniProtKB-UniRule"/>
</dbReference>
<dbReference type="InterPro" id="IPR035979">
    <property type="entry name" value="RBD_domain_sf"/>
</dbReference>
<dbReference type="GO" id="GO:0008408">
    <property type="term" value="F:3'-5' exonuclease activity"/>
    <property type="evidence" value="ECO:0007669"/>
    <property type="project" value="InterPro"/>
</dbReference>
<keyword evidence="12" id="KW-0812">Transmembrane</keyword>
<evidence type="ECO:0000256" key="9">
    <source>
        <dbReference type="ARBA" id="ARBA00042761"/>
    </source>
</evidence>
<dbReference type="Proteomes" id="UP001152797">
    <property type="component" value="Unassembled WGS sequence"/>
</dbReference>
<dbReference type="EMBL" id="CAMXCT030006634">
    <property type="protein sequence ID" value="CAL4804736.1"/>
    <property type="molecule type" value="Genomic_DNA"/>
</dbReference>
<evidence type="ECO:0000256" key="6">
    <source>
        <dbReference type="ARBA" id="ARBA00022842"/>
    </source>
</evidence>
<dbReference type="GO" id="GO:0006139">
    <property type="term" value="P:nucleobase-containing compound metabolic process"/>
    <property type="evidence" value="ECO:0007669"/>
    <property type="project" value="InterPro"/>
</dbReference>
<evidence type="ECO:0000256" key="11">
    <source>
        <dbReference type="SAM" id="MobiDB-lite"/>
    </source>
</evidence>
<evidence type="ECO:0000256" key="8">
    <source>
        <dbReference type="ARBA" id="ARBA00040531"/>
    </source>
</evidence>
<dbReference type="AlphaFoldDB" id="A0A9P1M2Y8"/>
<evidence type="ECO:0000256" key="2">
    <source>
        <dbReference type="ARBA" id="ARBA00022722"/>
    </source>
</evidence>
<keyword evidence="3" id="KW-0479">Metal-binding</keyword>
<keyword evidence="5" id="KW-0269">Exonuclease</keyword>
<dbReference type="InterPro" id="IPR002562">
    <property type="entry name" value="3'-5'_exonuclease_dom"/>
</dbReference>